<dbReference type="Gene3D" id="3.40.720.10">
    <property type="entry name" value="Alkaline Phosphatase, subunit A"/>
    <property type="match status" value="1"/>
</dbReference>
<evidence type="ECO:0000256" key="4">
    <source>
        <dbReference type="ARBA" id="ARBA00005524"/>
    </source>
</evidence>
<dbReference type="PANTHER" id="PTHR31209:SF4">
    <property type="entry name" value="2,3-BISPHOSPHOGLYCERATE-INDEPENDENT PHOSPHOGLYCERATE MUTASE"/>
    <property type="match status" value="1"/>
</dbReference>
<dbReference type="GO" id="GO:0004619">
    <property type="term" value="F:phosphoglycerate mutase activity"/>
    <property type="evidence" value="ECO:0007669"/>
    <property type="project" value="UniProtKB-EC"/>
</dbReference>
<evidence type="ECO:0000313" key="7">
    <source>
        <dbReference type="EMBL" id="GAF86261.1"/>
    </source>
</evidence>
<dbReference type="EMBL" id="BARS01016268">
    <property type="protein sequence ID" value="GAF86261.1"/>
    <property type="molecule type" value="Genomic_DNA"/>
</dbReference>
<evidence type="ECO:0000256" key="5">
    <source>
        <dbReference type="ARBA" id="ARBA00023152"/>
    </source>
</evidence>
<dbReference type="AlphaFoldDB" id="X0TG05"/>
<protein>
    <recommendedName>
        <fullName evidence="6">Metalloenzyme domain-containing protein</fullName>
    </recommendedName>
</protein>
<keyword evidence="5" id="KW-0324">Glycolysis</keyword>
<evidence type="ECO:0000256" key="2">
    <source>
        <dbReference type="ARBA" id="ARBA00002315"/>
    </source>
</evidence>
<evidence type="ECO:0000256" key="1">
    <source>
        <dbReference type="ARBA" id="ARBA00000370"/>
    </source>
</evidence>
<accession>X0TG05</accession>
<evidence type="ECO:0000256" key="3">
    <source>
        <dbReference type="ARBA" id="ARBA00004921"/>
    </source>
</evidence>
<comment type="similarity">
    <text evidence="4">Belongs to the BPG-independent phosphoglycerate mutase family. A-PGAM subfamily.</text>
</comment>
<organism evidence="7">
    <name type="scientific">marine sediment metagenome</name>
    <dbReference type="NCBI Taxonomy" id="412755"/>
    <lineage>
        <taxon>unclassified sequences</taxon>
        <taxon>metagenomes</taxon>
        <taxon>ecological metagenomes</taxon>
    </lineage>
</organism>
<dbReference type="Pfam" id="PF01676">
    <property type="entry name" value="Metalloenzyme"/>
    <property type="match status" value="1"/>
</dbReference>
<comment type="caution">
    <text evidence="7">The sequence shown here is derived from an EMBL/GenBank/DDBJ whole genome shotgun (WGS) entry which is preliminary data.</text>
</comment>
<dbReference type="SUPFAM" id="SSF53649">
    <property type="entry name" value="Alkaline phosphatase-like"/>
    <property type="match status" value="1"/>
</dbReference>
<feature type="domain" description="Metalloenzyme" evidence="6">
    <location>
        <begin position="8"/>
        <end position="123"/>
    </location>
</feature>
<comment type="pathway">
    <text evidence="3">Carbohydrate degradation.</text>
</comment>
<dbReference type="InterPro" id="IPR004456">
    <property type="entry name" value="Pglycerate_mutase_ApgM"/>
</dbReference>
<dbReference type="InterPro" id="IPR006124">
    <property type="entry name" value="Metalloenzyme"/>
</dbReference>
<reference evidence="7" key="1">
    <citation type="journal article" date="2014" name="Front. Microbiol.">
        <title>High frequency of phylogenetically diverse reductive dehalogenase-homologous genes in deep subseafloor sedimentary metagenomes.</title>
        <authorList>
            <person name="Kawai M."/>
            <person name="Futagami T."/>
            <person name="Toyoda A."/>
            <person name="Takaki Y."/>
            <person name="Nishi S."/>
            <person name="Hori S."/>
            <person name="Arai W."/>
            <person name="Tsubouchi T."/>
            <person name="Morono Y."/>
            <person name="Uchiyama I."/>
            <person name="Ito T."/>
            <person name="Fujiyama A."/>
            <person name="Inagaki F."/>
            <person name="Takami H."/>
        </authorList>
    </citation>
    <scope>NUCLEOTIDE SEQUENCE</scope>
    <source>
        <strain evidence="7">Expedition CK06-06</strain>
    </source>
</reference>
<feature type="non-terminal residue" evidence="7">
    <location>
        <position position="1"/>
    </location>
</feature>
<gene>
    <name evidence="7" type="ORF">S01H1_26802</name>
</gene>
<proteinExistence type="inferred from homology"/>
<dbReference type="PANTHER" id="PTHR31209">
    <property type="entry name" value="COFACTOR-INDEPENDENT PHOSPHOGLYCERATE MUTASE"/>
    <property type="match status" value="1"/>
</dbReference>
<comment type="catalytic activity">
    <reaction evidence="1">
        <text>(2R)-2-phosphoglycerate = (2R)-3-phosphoglycerate</text>
        <dbReference type="Rhea" id="RHEA:15901"/>
        <dbReference type="ChEBI" id="CHEBI:58272"/>
        <dbReference type="ChEBI" id="CHEBI:58289"/>
        <dbReference type="EC" id="5.4.2.12"/>
    </reaction>
</comment>
<name>X0TG05_9ZZZZ</name>
<dbReference type="GO" id="GO:0006096">
    <property type="term" value="P:glycolytic process"/>
    <property type="evidence" value="ECO:0007669"/>
    <property type="project" value="UniProtKB-KW"/>
</dbReference>
<comment type="function">
    <text evidence="2">Catalyzes the interconversion of 2-phosphoglycerate and 3-phosphoglycerate.</text>
</comment>
<sequence>DIMRGLARMIGMQVLDIPGVTGDLDNNYAAQTIGALEALEEYDMVVIHVEATDEAAHAGLVKDKIEAIQSVDREVVSRLRSWDRDALRVLILPDHSTPIEIQTHVADPVPFILWGAGFTASGAKRFTEAEAKGTGVFIKEGYNIMGRLIE</sequence>
<dbReference type="GO" id="GO:0046872">
    <property type="term" value="F:metal ion binding"/>
    <property type="evidence" value="ECO:0007669"/>
    <property type="project" value="InterPro"/>
</dbReference>
<dbReference type="InterPro" id="IPR017850">
    <property type="entry name" value="Alkaline_phosphatase_core_sf"/>
</dbReference>
<evidence type="ECO:0000259" key="6">
    <source>
        <dbReference type="Pfam" id="PF01676"/>
    </source>
</evidence>